<accession>A0A818JW58</accession>
<dbReference type="GO" id="GO:0005739">
    <property type="term" value="C:mitochondrion"/>
    <property type="evidence" value="ECO:0007669"/>
    <property type="project" value="TreeGrafter"/>
</dbReference>
<sequence length="392" mass="44993">MINSNGEKHGTITARIDDKDNFEVTKLRVDVVTDGRHAALNNNFRLFLKRFFGCLADGNAVHDEETLKAIRDNAGGLQNIPSKVDLNQIEDHWRKYHQAKSEALTILTKPFRDLSKFEQRMKYSNEFRRLSQLLVTYRDAISTLDSSSVDPLKPYKDLLIDLYLFDPNIKEKMIELLKYQYYLNELQQFIDWPIPNFPISAGMLALKGVKQGPNYKVILNELRQAWKNSYFKATESQLLDEILPTVLNNLSTIDPSTITEQKTIVNLPAFDLPKRRKHKDVPSDQEFHGESFGRKLWPIASTLTELWRKQNGVILYGPPVSSAFEASGTYNLEEMNAFIRQNPNAAFGVHEHLTLHTHPRRINAPAQSSTPQAPNRLPEMSFDIYRVPLLLA</sequence>
<dbReference type="AlphaFoldDB" id="A0A818JW58"/>
<keyword evidence="2" id="KW-0819">tRNA processing</keyword>
<dbReference type="PANTHER" id="PTHR46173">
    <property type="entry name" value="CCA TRNA NUCLEOTIDYLTRANSFERASE 1, MITOCHONDRIAL"/>
    <property type="match status" value="1"/>
</dbReference>
<keyword evidence="4" id="KW-0479">Metal-binding</keyword>
<evidence type="ECO:0000256" key="5">
    <source>
        <dbReference type="ARBA" id="ARBA00022842"/>
    </source>
</evidence>
<dbReference type="GO" id="GO:0046872">
    <property type="term" value="F:metal ion binding"/>
    <property type="evidence" value="ECO:0007669"/>
    <property type="project" value="UniProtKB-KW"/>
</dbReference>
<dbReference type="SUPFAM" id="SSF81891">
    <property type="entry name" value="Poly A polymerase C-terminal region-like"/>
    <property type="match status" value="1"/>
</dbReference>
<keyword evidence="3" id="KW-0808">Transferase</keyword>
<evidence type="ECO:0000313" key="7">
    <source>
        <dbReference type="Proteomes" id="UP000663869"/>
    </source>
</evidence>
<evidence type="ECO:0000256" key="4">
    <source>
        <dbReference type="ARBA" id="ARBA00022723"/>
    </source>
</evidence>
<gene>
    <name evidence="6" type="ORF">FME351_LOCUS19015</name>
</gene>
<name>A0A818JW58_9BILA</name>
<dbReference type="EMBL" id="CAJNYU010002353">
    <property type="protein sequence ID" value="CAF3541671.1"/>
    <property type="molecule type" value="Genomic_DNA"/>
</dbReference>
<reference evidence="6" key="1">
    <citation type="submission" date="2021-02" db="EMBL/GenBank/DDBJ databases">
        <authorList>
            <person name="Nowell W R."/>
        </authorList>
    </citation>
    <scope>NUCLEOTIDE SEQUENCE</scope>
</reference>
<comment type="cofactor">
    <cofactor evidence="1">
        <name>Mg(2+)</name>
        <dbReference type="ChEBI" id="CHEBI:18420"/>
    </cofactor>
</comment>
<evidence type="ECO:0000256" key="2">
    <source>
        <dbReference type="ARBA" id="ARBA00022694"/>
    </source>
</evidence>
<dbReference type="InterPro" id="IPR050264">
    <property type="entry name" value="Bact_CCA-adding_enz_type3_sf"/>
</dbReference>
<protein>
    <submittedName>
        <fullName evidence="6">Uncharacterized protein</fullName>
    </submittedName>
</protein>
<dbReference type="GO" id="GO:0001680">
    <property type="term" value="P:tRNA 3'-terminal CCA addition"/>
    <property type="evidence" value="ECO:0007669"/>
    <property type="project" value="TreeGrafter"/>
</dbReference>
<evidence type="ECO:0000256" key="1">
    <source>
        <dbReference type="ARBA" id="ARBA00001946"/>
    </source>
</evidence>
<comment type="caution">
    <text evidence="6">The sequence shown here is derived from an EMBL/GenBank/DDBJ whole genome shotgun (WGS) entry which is preliminary data.</text>
</comment>
<dbReference type="GO" id="GO:1990180">
    <property type="term" value="P:mitochondrial tRNA 3'-end processing"/>
    <property type="evidence" value="ECO:0007669"/>
    <property type="project" value="TreeGrafter"/>
</dbReference>
<proteinExistence type="predicted"/>
<dbReference type="GO" id="GO:0016779">
    <property type="term" value="F:nucleotidyltransferase activity"/>
    <property type="evidence" value="ECO:0007669"/>
    <property type="project" value="UniProtKB-KW"/>
</dbReference>
<dbReference type="Proteomes" id="UP000663869">
    <property type="component" value="Unassembled WGS sequence"/>
</dbReference>
<keyword evidence="3" id="KW-0548">Nucleotidyltransferase</keyword>
<dbReference type="GO" id="GO:0000049">
    <property type="term" value="F:tRNA binding"/>
    <property type="evidence" value="ECO:0007669"/>
    <property type="project" value="TreeGrafter"/>
</dbReference>
<dbReference type="PANTHER" id="PTHR46173:SF1">
    <property type="entry name" value="CCA TRNA NUCLEOTIDYLTRANSFERASE 1, MITOCHONDRIAL"/>
    <property type="match status" value="1"/>
</dbReference>
<organism evidence="6 7">
    <name type="scientific">Rotaria socialis</name>
    <dbReference type="NCBI Taxonomy" id="392032"/>
    <lineage>
        <taxon>Eukaryota</taxon>
        <taxon>Metazoa</taxon>
        <taxon>Spiralia</taxon>
        <taxon>Gnathifera</taxon>
        <taxon>Rotifera</taxon>
        <taxon>Eurotatoria</taxon>
        <taxon>Bdelloidea</taxon>
        <taxon>Philodinida</taxon>
        <taxon>Philodinidae</taxon>
        <taxon>Rotaria</taxon>
    </lineage>
</organism>
<evidence type="ECO:0000313" key="6">
    <source>
        <dbReference type="EMBL" id="CAF3541671.1"/>
    </source>
</evidence>
<keyword evidence="5" id="KW-0460">Magnesium</keyword>
<dbReference type="Gene3D" id="1.10.3090.10">
    <property type="entry name" value="cca-adding enzyme, domain 2"/>
    <property type="match status" value="1"/>
</dbReference>
<evidence type="ECO:0000256" key="3">
    <source>
        <dbReference type="ARBA" id="ARBA00022695"/>
    </source>
</evidence>